<dbReference type="PANTHER" id="PTHR10252">
    <property type="entry name" value="HISTONE-LIKE TRANSCRIPTION FACTOR CCAAT-RELATED"/>
    <property type="match status" value="1"/>
</dbReference>
<evidence type="ECO:0000256" key="3">
    <source>
        <dbReference type="ARBA" id="ARBA00023125"/>
    </source>
</evidence>
<feature type="compositionally biased region" description="Polar residues" evidence="7">
    <location>
        <begin position="273"/>
        <end position="288"/>
    </location>
</feature>
<evidence type="ECO:0000259" key="8">
    <source>
        <dbReference type="Pfam" id="PF00808"/>
    </source>
</evidence>
<evidence type="ECO:0000313" key="10">
    <source>
        <dbReference type="Proteomes" id="UP001328107"/>
    </source>
</evidence>
<keyword evidence="10" id="KW-1185">Reference proteome</keyword>
<dbReference type="InterPro" id="IPR003958">
    <property type="entry name" value="CBFA_NFYB_domain"/>
</dbReference>
<gene>
    <name evidence="9" type="ORF">PMAYCL1PPCAC_23286</name>
</gene>
<evidence type="ECO:0000256" key="6">
    <source>
        <dbReference type="ARBA" id="ARBA00038129"/>
    </source>
</evidence>
<evidence type="ECO:0000256" key="1">
    <source>
        <dbReference type="ARBA" id="ARBA00004123"/>
    </source>
</evidence>
<dbReference type="Gene3D" id="1.10.20.10">
    <property type="entry name" value="Histone, subunit A"/>
    <property type="match status" value="1"/>
</dbReference>
<comment type="similarity">
    <text evidence="6">Belongs to the NFYC/HAP5 subunit family.</text>
</comment>
<dbReference type="GO" id="GO:0000978">
    <property type="term" value="F:RNA polymerase II cis-regulatory region sequence-specific DNA binding"/>
    <property type="evidence" value="ECO:0007669"/>
    <property type="project" value="TreeGrafter"/>
</dbReference>
<evidence type="ECO:0000256" key="7">
    <source>
        <dbReference type="SAM" id="MobiDB-lite"/>
    </source>
</evidence>
<feature type="region of interest" description="Disordered" evidence="7">
    <location>
        <begin position="1"/>
        <end position="60"/>
    </location>
</feature>
<dbReference type="CDD" id="cd22908">
    <property type="entry name" value="HFD_NFYC-like"/>
    <property type="match status" value="1"/>
</dbReference>
<feature type="region of interest" description="Disordered" evidence="7">
    <location>
        <begin position="273"/>
        <end position="296"/>
    </location>
</feature>
<dbReference type="InterPro" id="IPR009072">
    <property type="entry name" value="Histone-fold"/>
</dbReference>
<organism evidence="9 10">
    <name type="scientific">Pristionchus mayeri</name>
    <dbReference type="NCBI Taxonomy" id="1317129"/>
    <lineage>
        <taxon>Eukaryota</taxon>
        <taxon>Metazoa</taxon>
        <taxon>Ecdysozoa</taxon>
        <taxon>Nematoda</taxon>
        <taxon>Chromadorea</taxon>
        <taxon>Rhabditida</taxon>
        <taxon>Rhabditina</taxon>
        <taxon>Diplogasteromorpha</taxon>
        <taxon>Diplogasteroidea</taxon>
        <taxon>Neodiplogasteridae</taxon>
        <taxon>Pristionchus</taxon>
    </lineage>
</organism>
<sequence length="396" mass="43437">SCWTMYSGDVPSTSGHHDSQPPFYSSVPSGIHHNIQGPSSSRDAPHSDNRRSASPQYIEMMPVRVTNGEEGRHGGDHFHQETIHEGMEGGVKMYREGVRIAMGGPPRKINIIPSKKMFKTESYNMKKMINEFWPMQKQRVENMSVKYLREASRNQVLPLARVKKIMKIDENVQKQMIAADAPLLLSVASEMFIEELTLRAWEVTEEAKRKTLQKTDVATACARHDHMDFLIDIIPRSGITPRPKEQSKEGRGQAQMVQIVQGGATMLMKGANTILSEGGPSSSNQQEFSARLESGEEAQVIQIGKPIPLSSQAISQLGLGPLPPPTSHHSHPPLSHPPTSSPSPSSNPQTTVRIPSHLMPPPRTTIKSIGKGGRPVQGGQTPSPSSSQGAPNRSKQ</sequence>
<comment type="subcellular location">
    <subcellularLocation>
        <location evidence="1">Nucleus</location>
    </subcellularLocation>
</comment>
<feature type="domain" description="Transcription factor CBF/NF-Y/archaeal histone" evidence="8">
    <location>
        <begin position="157"/>
        <end position="220"/>
    </location>
</feature>
<evidence type="ECO:0000256" key="4">
    <source>
        <dbReference type="ARBA" id="ARBA00023163"/>
    </source>
</evidence>
<dbReference type="GO" id="GO:0001228">
    <property type="term" value="F:DNA-binding transcription activator activity, RNA polymerase II-specific"/>
    <property type="evidence" value="ECO:0007669"/>
    <property type="project" value="TreeGrafter"/>
</dbReference>
<proteinExistence type="inferred from homology"/>
<dbReference type="AlphaFoldDB" id="A0AAN5CXT2"/>
<feature type="region of interest" description="Disordered" evidence="7">
    <location>
        <begin position="315"/>
        <end position="396"/>
    </location>
</feature>
<feature type="compositionally biased region" description="Low complexity" evidence="7">
    <location>
        <begin position="377"/>
        <end position="389"/>
    </location>
</feature>
<dbReference type="GO" id="GO:0016602">
    <property type="term" value="C:CCAAT-binding factor complex"/>
    <property type="evidence" value="ECO:0007669"/>
    <property type="project" value="TreeGrafter"/>
</dbReference>
<keyword evidence="2" id="KW-0805">Transcription regulation</keyword>
<keyword evidence="3" id="KW-0238">DNA-binding</keyword>
<accession>A0AAN5CXT2</accession>
<dbReference type="InterPro" id="IPR050568">
    <property type="entry name" value="Transcr_DNA_Rep_Reg"/>
</dbReference>
<dbReference type="GO" id="GO:0046982">
    <property type="term" value="F:protein heterodimerization activity"/>
    <property type="evidence" value="ECO:0007669"/>
    <property type="project" value="InterPro"/>
</dbReference>
<feature type="non-terminal residue" evidence="9">
    <location>
        <position position="1"/>
    </location>
</feature>
<keyword evidence="5" id="KW-0539">Nucleus</keyword>
<evidence type="ECO:0000256" key="5">
    <source>
        <dbReference type="ARBA" id="ARBA00023242"/>
    </source>
</evidence>
<reference evidence="10" key="1">
    <citation type="submission" date="2022-10" db="EMBL/GenBank/DDBJ databases">
        <title>Genome assembly of Pristionchus species.</title>
        <authorList>
            <person name="Yoshida K."/>
            <person name="Sommer R.J."/>
        </authorList>
    </citation>
    <scope>NUCLEOTIDE SEQUENCE [LARGE SCALE GENOMIC DNA]</scope>
    <source>
        <strain evidence="10">RS5460</strain>
    </source>
</reference>
<dbReference type="EMBL" id="BTRK01000005">
    <property type="protein sequence ID" value="GMR53091.1"/>
    <property type="molecule type" value="Genomic_DNA"/>
</dbReference>
<dbReference type="Proteomes" id="UP001328107">
    <property type="component" value="Unassembled WGS sequence"/>
</dbReference>
<keyword evidence="4" id="KW-0804">Transcription</keyword>
<dbReference type="SUPFAM" id="SSF47113">
    <property type="entry name" value="Histone-fold"/>
    <property type="match status" value="1"/>
</dbReference>
<name>A0AAN5CXT2_9BILA</name>
<evidence type="ECO:0000313" key="9">
    <source>
        <dbReference type="EMBL" id="GMR53091.1"/>
    </source>
</evidence>
<dbReference type="Pfam" id="PF00808">
    <property type="entry name" value="CBFD_NFYB_HMF"/>
    <property type="match status" value="1"/>
</dbReference>
<protein>
    <recommendedName>
        <fullName evidence="8">Transcription factor CBF/NF-Y/archaeal histone domain-containing protein</fullName>
    </recommendedName>
</protein>
<evidence type="ECO:0000256" key="2">
    <source>
        <dbReference type="ARBA" id="ARBA00023015"/>
    </source>
</evidence>
<feature type="compositionally biased region" description="Polar residues" evidence="7">
    <location>
        <begin position="1"/>
        <end position="14"/>
    </location>
</feature>
<dbReference type="PANTHER" id="PTHR10252:SF8">
    <property type="entry name" value="NUCLEAR TRANSCRIPTION FACTOR Y SUBUNIT GAMMA"/>
    <property type="match status" value="1"/>
</dbReference>
<dbReference type="FunFam" id="1.10.20.10:FF:000062">
    <property type="entry name" value="Nuclear transcription factor Y subunit C"/>
    <property type="match status" value="1"/>
</dbReference>
<comment type="caution">
    <text evidence="9">The sequence shown here is derived from an EMBL/GenBank/DDBJ whole genome shotgun (WGS) entry which is preliminary data.</text>
</comment>